<reference evidence="1 2" key="1">
    <citation type="journal article" date="2016" name="Nat. Commun.">
        <title>Thousands of microbial genomes shed light on interconnected biogeochemical processes in an aquifer system.</title>
        <authorList>
            <person name="Anantharaman K."/>
            <person name="Brown C.T."/>
            <person name="Hug L.A."/>
            <person name="Sharon I."/>
            <person name="Castelle C.J."/>
            <person name="Probst A.J."/>
            <person name="Thomas B.C."/>
            <person name="Singh A."/>
            <person name="Wilkins M.J."/>
            <person name="Karaoz U."/>
            <person name="Brodie E.L."/>
            <person name="Williams K.H."/>
            <person name="Hubbard S.S."/>
            <person name="Banfield J.F."/>
        </authorList>
    </citation>
    <scope>NUCLEOTIDE SEQUENCE [LARGE SCALE GENOMIC DNA]</scope>
</reference>
<proteinExistence type="predicted"/>
<evidence type="ECO:0008006" key="3">
    <source>
        <dbReference type="Google" id="ProtNLM"/>
    </source>
</evidence>
<gene>
    <name evidence="1" type="ORF">A2Y85_07985</name>
</gene>
<dbReference type="Proteomes" id="UP000177025">
    <property type="component" value="Unassembled WGS sequence"/>
</dbReference>
<name>A0A1F4U1N0_UNCW3</name>
<evidence type="ECO:0000313" key="2">
    <source>
        <dbReference type="Proteomes" id="UP000177025"/>
    </source>
</evidence>
<dbReference type="NCBIfam" id="TIGR04183">
    <property type="entry name" value="Por_Secre_tail"/>
    <property type="match status" value="1"/>
</dbReference>
<evidence type="ECO:0000313" key="1">
    <source>
        <dbReference type="EMBL" id="OGC38789.1"/>
    </source>
</evidence>
<accession>A0A1F4U1N0</accession>
<sequence>MRFFVFCVLINSFLWSIPEIIVERDDVPFMIGQSAIYSNNGDIFQWEPFDTLDQWWDLTAYPYTRSARIHLLHPSSGVSPAPETFALAKIVELDTMGSGDIVWTYLSDTTFFLHVLGIDYETGGFRFLGNYRPDYNCYVYPIYDGAGWNTAWTWTYEVYPGLPYTANETHQKVIVAKGKVKVPFSGNHFWPCLVIRDYMTYSDNFGTWDTRWIYEWVVPGRFGGANGVAAAQSTNGAGQSFMLVDNMFAQYTLTVPGWDLRCPDFSNTTIWPDTGFNGPFVVSSIITDSTGIGADSLFYKINSGPFMGVTHDSIIGDDYYFTIPQVAQACTIGYLLWAADSFSVANDVGIWNTDPICAPESTYFKFYCPTGITEVKTEKIQTGLRAAPNPTIAGCNFTYTITNNRRSHHPQIIIYDISGRVVRHIELPRSNNTGSGNVHWDGLSDVDKIVPAGIYFACLSIDQERFIVPITIIR</sequence>
<dbReference type="EMBL" id="MEUM01000166">
    <property type="protein sequence ID" value="OGC38789.1"/>
    <property type="molecule type" value="Genomic_DNA"/>
</dbReference>
<protein>
    <recommendedName>
        <fullName evidence="3">FlgD Ig-like domain-containing protein</fullName>
    </recommendedName>
</protein>
<dbReference type="InterPro" id="IPR026444">
    <property type="entry name" value="Secre_tail"/>
</dbReference>
<dbReference type="Gene3D" id="2.60.40.4070">
    <property type="match status" value="1"/>
</dbReference>
<dbReference type="AlphaFoldDB" id="A0A1F4U1N0"/>
<organism evidence="1 2">
    <name type="scientific">candidate division WOR-3 bacterium RBG_13_43_14</name>
    <dbReference type="NCBI Taxonomy" id="1802590"/>
    <lineage>
        <taxon>Bacteria</taxon>
        <taxon>Bacteria division WOR-3</taxon>
    </lineage>
</organism>
<comment type="caution">
    <text evidence="1">The sequence shown here is derived from an EMBL/GenBank/DDBJ whole genome shotgun (WGS) entry which is preliminary data.</text>
</comment>